<sequence length="274" mass="30918">MGNQASTPRPGTSFQVIGAGLPRTGTASFSEALRILLGGPVYHVGTQITVGKPVEIKSWIRILKHWPPRDESDRKVVLGLIRNCLDGYAAATDAPNCICVRELLEIYPDAKVICTVRNPDAWVRSMAILADATNVWFLRAVLFPLPGMRHFVDFLDELRKQYDYLYKEHDPQTTKTYDRHVAWLEKTVPEDRLVFFDVKDGWAPLCEALGKEVPDVPFPRINDGEAIDRLSKAVVKRGLLRWLFISATLGVVFTALCMLTDLECSMEHRIDQSH</sequence>
<dbReference type="AlphaFoldDB" id="A0A6A6TG34"/>
<name>A0A6A6TG34_9PLEO</name>
<keyword evidence="1" id="KW-0812">Transmembrane</keyword>
<gene>
    <name evidence="2" type="ORF">K491DRAFT_594724</name>
</gene>
<evidence type="ECO:0008006" key="4">
    <source>
        <dbReference type="Google" id="ProtNLM"/>
    </source>
</evidence>
<dbReference type="Pfam" id="PF17784">
    <property type="entry name" value="Sulfotransfer_4"/>
    <property type="match status" value="1"/>
</dbReference>
<organism evidence="2 3">
    <name type="scientific">Lophiostoma macrostomum CBS 122681</name>
    <dbReference type="NCBI Taxonomy" id="1314788"/>
    <lineage>
        <taxon>Eukaryota</taxon>
        <taxon>Fungi</taxon>
        <taxon>Dikarya</taxon>
        <taxon>Ascomycota</taxon>
        <taxon>Pezizomycotina</taxon>
        <taxon>Dothideomycetes</taxon>
        <taxon>Pleosporomycetidae</taxon>
        <taxon>Pleosporales</taxon>
        <taxon>Lophiostomataceae</taxon>
        <taxon>Lophiostoma</taxon>
    </lineage>
</organism>
<dbReference type="SUPFAM" id="SSF52540">
    <property type="entry name" value="P-loop containing nucleoside triphosphate hydrolases"/>
    <property type="match status" value="1"/>
</dbReference>
<proteinExistence type="predicted"/>
<dbReference type="EMBL" id="MU004324">
    <property type="protein sequence ID" value="KAF2657584.1"/>
    <property type="molecule type" value="Genomic_DNA"/>
</dbReference>
<reference evidence="2" key="1">
    <citation type="journal article" date="2020" name="Stud. Mycol.">
        <title>101 Dothideomycetes genomes: a test case for predicting lifestyles and emergence of pathogens.</title>
        <authorList>
            <person name="Haridas S."/>
            <person name="Albert R."/>
            <person name="Binder M."/>
            <person name="Bloem J."/>
            <person name="Labutti K."/>
            <person name="Salamov A."/>
            <person name="Andreopoulos B."/>
            <person name="Baker S."/>
            <person name="Barry K."/>
            <person name="Bills G."/>
            <person name="Bluhm B."/>
            <person name="Cannon C."/>
            <person name="Castanera R."/>
            <person name="Culley D."/>
            <person name="Daum C."/>
            <person name="Ezra D."/>
            <person name="Gonzalez J."/>
            <person name="Henrissat B."/>
            <person name="Kuo A."/>
            <person name="Liang C."/>
            <person name="Lipzen A."/>
            <person name="Lutzoni F."/>
            <person name="Magnuson J."/>
            <person name="Mondo S."/>
            <person name="Nolan M."/>
            <person name="Ohm R."/>
            <person name="Pangilinan J."/>
            <person name="Park H.-J."/>
            <person name="Ramirez L."/>
            <person name="Alfaro M."/>
            <person name="Sun H."/>
            <person name="Tritt A."/>
            <person name="Yoshinaga Y."/>
            <person name="Zwiers L.-H."/>
            <person name="Turgeon B."/>
            <person name="Goodwin S."/>
            <person name="Spatafora J."/>
            <person name="Crous P."/>
            <person name="Grigoriev I."/>
        </authorList>
    </citation>
    <scope>NUCLEOTIDE SEQUENCE</scope>
    <source>
        <strain evidence="2">CBS 122681</strain>
    </source>
</reference>
<dbReference type="PANTHER" id="PTHR36978">
    <property type="entry name" value="P-LOOP CONTAINING NUCLEOTIDE TRIPHOSPHATE HYDROLASE"/>
    <property type="match status" value="1"/>
</dbReference>
<feature type="transmembrane region" description="Helical" evidence="1">
    <location>
        <begin position="239"/>
        <end position="259"/>
    </location>
</feature>
<keyword evidence="1" id="KW-0472">Membrane</keyword>
<keyword evidence="3" id="KW-1185">Reference proteome</keyword>
<dbReference type="InterPro" id="IPR040632">
    <property type="entry name" value="Sulfotransfer_4"/>
</dbReference>
<evidence type="ECO:0000313" key="2">
    <source>
        <dbReference type="EMBL" id="KAF2657584.1"/>
    </source>
</evidence>
<dbReference type="OrthoDB" id="408152at2759"/>
<evidence type="ECO:0000313" key="3">
    <source>
        <dbReference type="Proteomes" id="UP000799324"/>
    </source>
</evidence>
<protein>
    <recommendedName>
        <fullName evidence="4">NAD dependent epimerase/dehydratase</fullName>
    </recommendedName>
</protein>
<dbReference type="Gene3D" id="3.40.50.300">
    <property type="entry name" value="P-loop containing nucleotide triphosphate hydrolases"/>
    <property type="match status" value="1"/>
</dbReference>
<evidence type="ECO:0000256" key="1">
    <source>
        <dbReference type="SAM" id="Phobius"/>
    </source>
</evidence>
<dbReference type="InterPro" id="IPR027417">
    <property type="entry name" value="P-loop_NTPase"/>
</dbReference>
<keyword evidence="1" id="KW-1133">Transmembrane helix</keyword>
<dbReference type="PANTHER" id="PTHR36978:SF3">
    <property type="entry name" value="P-LOOP CONTAINING NUCLEOSIDE TRIPHOSPHATE HYDROLASE PROTEIN"/>
    <property type="match status" value="1"/>
</dbReference>
<dbReference type="Proteomes" id="UP000799324">
    <property type="component" value="Unassembled WGS sequence"/>
</dbReference>
<accession>A0A6A6TG34</accession>